<dbReference type="Proteomes" id="UP000265566">
    <property type="component" value="Chromosome 5"/>
</dbReference>
<keyword evidence="2" id="KW-0812">Transmembrane</keyword>
<proteinExistence type="predicted"/>
<feature type="region of interest" description="Disordered" evidence="1">
    <location>
        <begin position="72"/>
        <end position="97"/>
    </location>
</feature>
<accession>A0A396HS25</accession>
<feature type="transmembrane region" description="Helical" evidence="2">
    <location>
        <begin position="37"/>
        <end position="60"/>
    </location>
</feature>
<gene>
    <name evidence="4" type="ORF">MtrunA17_Chr5g0416521</name>
</gene>
<evidence type="ECO:0000256" key="2">
    <source>
        <dbReference type="SAM" id="Phobius"/>
    </source>
</evidence>
<evidence type="ECO:0000313" key="5">
    <source>
        <dbReference type="Proteomes" id="UP000265566"/>
    </source>
</evidence>
<protein>
    <recommendedName>
        <fullName evidence="3">Retrovirus-related Pol polyprotein from transposon TNT 1-94-like beta-barrel domain-containing protein</fullName>
    </recommendedName>
</protein>
<evidence type="ECO:0000259" key="3">
    <source>
        <dbReference type="Pfam" id="PF22936"/>
    </source>
</evidence>
<dbReference type="Pfam" id="PF22936">
    <property type="entry name" value="Pol_BBD"/>
    <property type="match status" value="1"/>
</dbReference>
<evidence type="ECO:0000256" key="1">
    <source>
        <dbReference type="SAM" id="MobiDB-lite"/>
    </source>
</evidence>
<sequence>MNVRVLQFYVMNLRSWLMHLILGNLHPNQTSLAIRPMVLIHHGSAHFATVIIILLTRVIVCMDSPHLQRTNSSQVNSAAHEGSEFGNDSSATLDKGTPPSLTHDQYTKLIALIQNSSIAPASASANLNQVCSSQTVGHPSTDRNGIVSVYSSFCNNITFGSWIIDSGASHHICASLHWFHSYSEISPMTIKLPNGHQIITKYAGTINFSADLTIKNVLYVPNFHINLISVTNLCFDSNCLVSFTNKKCHTGTESLEDDWFS</sequence>
<dbReference type="Gramene" id="rna30487">
    <property type="protein sequence ID" value="RHN55321.1"/>
    <property type="gene ID" value="gene30487"/>
</dbReference>
<evidence type="ECO:0000313" key="4">
    <source>
        <dbReference type="EMBL" id="RHN55321.1"/>
    </source>
</evidence>
<feature type="domain" description="Retrovirus-related Pol polyprotein from transposon TNT 1-94-like beta-barrel" evidence="3">
    <location>
        <begin position="162"/>
        <end position="233"/>
    </location>
</feature>
<dbReference type="InterPro" id="IPR054722">
    <property type="entry name" value="PolX-like_BBD"/>
</dbReference>
<dbReference type="AlphaFoldDB" id="A0A396HS25"/>
<comment type="caution">
    <text evidence="4">The sequence shown here is derived from an EMBL/GenBank/DDBJ whole genome shotgun (WGS) entry which is preliminary data.</text>
</comment>
<keyword evidence="2" id="KW-0472">Membrane</keyword>
<dbReference type="EMBL" id="PSQE01000005">
    <property type="protein sequence ID" value="RHN55321.1"/>
    <property type="molecule type" value="Genomic_DNA"/>
</dbReference>
<name>A0A396HS25_MEDTR</name>
<keyword evidence="2" id="KW-1133">Transmembrane helix</keyword>
<organism evidence="4 5">
    <name type="scientific">Medicago truncatula</name>
    <name type="common">Barrel medic</name>
    <name type="synonym">Medicago tribuloides</name>
    <dbReference type="NCBI Taxonomy" id="3880"/>
    <lineage>
        <taxon>Eukaryota</taxon>
        <taxon>Viridiplantae</taxon>
        <taxon>Streptophyta</taxon>
        <taxon>Embryophyta</taxon>
        <taxon>Tracheophyta</taxon>
        <taxon>Spermatophyta</taxon>
        <taxon>Magnoliopsida</taxon>
        <taxon>eudicotyledons</taxon>
        <taxon>Gunneridae</taxon>
        <taxon>Pentapetalae</taxon>
        <taxon>rosids</taxon>
        <taxon>fabids</taxon>
        <taxon>Fabales</taxon>
        <taxon>Fabaceae</taxon>
        <taxon>Papilionoideae</taxon>
        <taxon>50 kb inversion clade</taxon>
        <taxon>NPAAA clade</taxon>
        <taxon>Hologalegina</taxon>
        <taxon>IRL clade</taxon>
        <taxon>Trifolieae</taxon>
        <taxon>Medicago</taxon>
    </lineage>
</organism>
<reference evidence="5" key="1">
    <citation type="journal article" date="2018" name="Nat. Plants">
        <title>Whole-genome landscape of Medicago truncatula symbiotic genes.</title>
        <authorList>
            <person name="Pecrix Y."/>
            <person name="Staton S.E."/>
            <person name="Sallet E."/>
            <person name="Lelandais-Briere C."/>
            <person name="Moreau S."/>
            <person name="Carrere S."/>
            <person name="Blein T."/>
            <person name="Jardinaud M.F."/>
            <person name="Latrasse D."/>
            <person name="Zouine M."/>
            <person name="Zahm M."/>
            <person name="Kreplak J."/>
            <person name="Mayjonade B."/>
            <person name="Satge C."/>
            <person name="Perez M."/>
            <person name="Cauet S."/>
            <person name="Marande W."/>
            <person name="Chantry-Darmon C."/>
            <person name="Lopez-Roques C."/>
            <person name="Bouchez O."/>
            <person name="Berard A."/>
            <person name="Debelle F."/>
            <person name="Munos S."/>
            <person name="Bendahmane A."/>
            <person name="Berges H."/>
            <person name="Niebel A."/>
            <person name="Buitink J."/>
            <person name="Frugier F."/>
            <person name="Benhamed M."/>
            <person name="Crespi M."/>
            <person name="Gouzy J."/>
            <person name="Gamas P."/>
        </authorList>
    </citation>
    <scope>NUCLEOTIDE SEQUENCE [LARGE SCALE GENOMIC DNA]</scope>
    <source>
        <strain evidence="5">cv. Jemalong A17</strain>
    </source>
</reference>